<keyword evidence="1" id="KW-0067">ATP-binding</keyword>
<dbReference type="Gene3D" id="3.30.200.20">
    <property type="entry name" value="Phosphorylase Kinase, domain 1"/>
    <property type="match status" value="1"/>
</dbReference>
<reference evidence="2" key="1">
    <citation type="submission" date="2025-08" db="UniProtKB">
        <authorList>
            <consortium name="Ensembl"/>
        </authorList>
    </citation>
    <scope>IDENTIFICATION</scope>
</reference>
<dbReference type="SUPFAM" id="SSF56112">
    <property type="entry name" value="Protein kinase-like (PK-like)"/>
    <property type="match status" value="1"/>
</dbReference>
<proteinExistence type="predicted"/>
<dbReference type="GO" id="GO:0005524">
    <property type="term" value="F:ATP binding"/>
    <property type="evidence" value="ECO:0007669"/>
    <property type="project" value="UniProtKB-UniRule"/>
</dbReference>
<organism evidence="2 3">
    <name type="scientific">Seriola lalandi dorsalis</name>
    <dbReference type="NCBI Taxonomy" id="1841481"/>
    <lineage>
        <taxon>Eukaryota</taxon>
        <taxon>Metazoa</taxon>
        <taxon>Chordata</taxon>
        <taxon>Craniata</taxon>
        <taxon>Vertebrata</taxon>
        <taxon>Euteleostomi</taxon>
        <taxon>Actinopterygii</taxon>
        <taxon>Neopterygii</taxon>
        <taxon>Teleostei</taxon>
        <taxon>Neoteleostei</taxon>
        <taxon>Acanthomorphata</taxon>
        <taxon>Carangaria</taxon>
        <taxon>Carangiformes</taxon>
        <taxon>Carangidae</taxon>
        <taxon>Seriola</taxon>
    </lineage>
</organism>
<evidence type="ECO:0000256" key="1">
    <source>
        <dbReference type="PROSITE-ProRule" id="PRU10141"/>
    </source>
</evidence>
<dbReference type="AlphaFoldDB" id="A0A3B4WU87"/>
<sequence length="71" mass="7926">MNNYEVIRQIGEGAFGKAFLVRDKGGGGDRQCVVKQVNLRKVTRAACEQFLSNTCSRSSPAVQLLFICWFI</sequence>
<dbReference type="InterPro" id="IPR017441">
    <property type="entry name" value="Protein_kinase_ATP_BS"/>
</dbReference>
<evidence type="ECO:0000313" key="3">
    <source>
        <dbReference type="Proteomes" id="UP000261360"/>
    </source>
</evidence>
<evidence type="ECO:0000313" key="2">
    <source>
        <dbReference type="Ensembl" id="ENSSLDP00000004578.1"/>
    </source>
</evidence>
<keyword evidence="1" id="KW-0547">Nucleotide-binding</keyword>
<dbReference type="STRING" id="1841481.ENSSLDP00000004578"/>
<dbReference type="InterPro" id="IPR011009">
    <property type="entry name" value="Kinase-like_dom_sf"/>
</dbReference>
<dbReference type="PROSITE" id="PS00107">
    <property type="entry name" value="PROTEIN_KINASE_ATP"/>
    <property type="match status" value="1"/>
</dbReference>
<feature type="binding site" evidence="1">
    <location>
        <position position="35"/>
    </location>
    <ligand>
        <name>ATP</name>
        <dbReference type="ChEBI" id="CHEBI:30616"/>
    </ligand>
</feature>
<keyword evidence="3" id="KW-1185">Reference proteome</keyword>
<evidence type="ECO:0008006" key="4">
    <source>
        <dbReference type="Google" id="ProtNLM"/>
    </source>
</evidence>
<name>A0A3B4WU87_SERLL</name>
<reference evidence="2" key="2">
    <citation type="submission" date="2025-09" db="UniProtKB">
        <authorList>
            <consortium name="Ensembl"/>
        </authorList>
    </citation>
    <scope>IDENTIFICATION</scope>
</reference>
<protein>
    <recommendedName>
        <fullName evidence="4">Protein kinase domain-containing protein</fullName>
    </recommendedName>
</protein>
<dbReference type="Ensembl" id="ENSSLDT00000004729.1">
    <property type="protein sequence ID" value="ENSSLDP00000004578.1"/>
    <property type="gene ID" value="ENSSLDG00000003646.1"/>
</dbReference>
<dbReference type="Proteomes" id="UP000261360">
    <property type="component" value="Unplaced"/>
</dbReference>
<accession>A0A3B4WU87</accession>